<organism evidence="2 3">
    <name type="scientific">Candidatus Doriopsillibacter californiensis</name>
    <dbReference type="NCBI Taxonomy" id="2970740"/>
    <lineage>
        <taxon>Bacteria</taxon>
        <taxon>Pseudomonadati</taxon>
        <taxon>Pseudomonadota</taxon>
        <taxon>Gammaproteobacteria</taxon>
        <taxon>Candidatus Tethybacterales</taxon>
        <taxon>Candidatus Persebacteraceae</taxon>
        <taxon>Candidatus Doriopsillibacter</taxon>
    </lineage>
</organism>
<dbReference type="SUPFAM" id="SSF53335">
    <property type="entry name" value="S-adenosyl-L-methionine-dependent methyltransferases"/>
    <property type="match status" value="1"/>
</dbReference>
<dbReference type="InterPro" id="IPR029063">
    <property type="entry name" value="SAM-dependent_MTases_sf"/>
</dbReference>
<dbReference type="GO" id="GO:0032259">
    <property type="term" value="P:methylation"/>
    <property type="evidence" value="ECO:0007669"/>
    <property type="project" value="UniProtKB-KW"/>
</dbReference>
<proteinExistence type="predicted"/>
<reference evidence="2" key="2">
    <citation type="journal article" date="2023" name="Microbiome">
        <title>Synthase-selected sorting approach identifies a beta-lactone synthase in a nudibranch symbiotic bacterium.</title>
        <authorList>
            <person name="Dzunkova M."/>
            <person name="La Clair J.J."/>
            <person name="Tyml T."/>
            <person name="Doud D."/>
            <person name="Schulz F."/>
            <person name="Piquer-Esteban S."/>
            <person name="Porcel Sanchis D."/>
            <person name="Osborn A."/>
            <person name="Robinson D."/>
            <person name="Louie K.B."/>
            <person name="Bowen B.P."/>
            <person name="Bowers R.M."/>
            <person name="Lee J."/>
            <person name="Arnau V."/>
            <person name="Diaz-Villanueva W."/>
            <person name="Stepanauskas R."/>
            <person name="Gosliner T."/>
            <person name="Date S.V."/>
            <person name="Northen T.R."/>
            <person name="Cheng J.F."/>
            <person name="Burkart M.D."/>
            <person name="Woyke T."/>
        </authorList>
    </citation>
    <scope>NUCLEOTIDE SEQUENCE</scope>
    <source>
        <strain evidence="2">Df01</strain>
    </source>
</reference>
<evidence type="ECO:0000313" key="3">
    <source>
        <dbReference type="Proteomes" id="UP001168167"/>
    </source>
</evidence>
<dbReference type="Proteomes" id="UP001168167">
    <property type="component" value="Unassembled WGS sequence"/>
</dbReference>
<protein>
    <submittedName>
        <fullName evidence="2">Class I SAM-dependent methyltransferase</fullName>
    </submittedName>
</protein>
<feature type="domain" description="Methyltransferase type 11" evidence="1">
    <location>
        <begin position="16"/>
        <end position="82"/>
    </location>
</feature>
<reference evidence="2" key="1">
    <citation type="submission" date="2022-08" db="EMBL/GenBank/DDBJ databases">
        <authorList>
            <person name="Dzunkova M."/>
            <person name="La Clair J."/>
            <person name="Tyml T."/>
            <person name="Doud D."/>
            <person name="Schulz F."/>
            <person name="Piquer S."/>
            <person name="Porcel Sanchis D."/>
            <person name="Osborn A."/>
            <person name="Robinson D."/>
            <person name="Louie K.B."/>
            <person name="Bowen B.P."/>
            <person name="Bowers R."/>
            <person name="Lee J."/>
            <person name="Arnau Llombart V."/>
            <person name="Diaz Villanueva W."/>
            <person name="Gosliner T."/>
            <person name="Northen T."/>
            <person name="Cheng J.-F."/>
            <person name="Burkart M.D."/>
            <person name="Woyke T."/>
        </authorList>
    </citation>
    <scope>NUCLEOTIDE SEQUENCE</scope>
    <source>
        <strain evidence="2">Df01</strain>
    </source>
</reference>
<evidence type="ECO:0000259" key="1">
    <source>
        <dbReference type="Pfam" id="PF08241"/>
    </source>
</evidence>
<accession>A0ABT7QJA4</accession>
<sequence length="173" mass="19823">MLNTLLAQYNITDIIDFGCGDGNQISMLRGIDSYLGIDVSAEAIKLCQQWCKNIANPRWMLLSDYRSETAEAALSLDVIYHLVEESIYEQHLHLLFGAAQQLVVIYGEDKDLIPTTKHILHRKFTDWIKQYYPQWCLANTITVPQTNTSFYLLRAHLPAFVKTFTPLTGRRLG</sequence>
<dbReference type="EMBL" id="JANQAO010000001">
    <property type="protein sequence ID" value="MDM5146780.1"/>
    <property type="molecule type" value="Genomic_DNA"/>
</dbReference>
<dbReference type="GO" id="GO:0008168">
    <property type="term" value="F:methyltransferase activity"/>
    <property type="evidence" value="ECO:0007669"/>
    <property type="project" value="UniProtKB-KW"/>
</dbReference>
<keyword evidence="3" id="KW-1185">Reference proteome</keyword>
<dbReference type="Pfam" id="PF08241">
    <property type="entry name" value="Methyltransf_11"/>
    <property type="match status" value="1"/>
</dbReference>
<keyword evidence="2" id="KW-0489">Methyltransferase</keyword>
<comment type="caution">
    <text evidence="2">The sequence shown here is derived from an EMBL/GenBank/DDBJ whole genome shotgun (WGS) entry which is preliminary data.</text>
</comment>
<gene>
    <name evidence="2" type="ORF">NQX30_00040</name>
</gene>
<dbReference type="Gene3D" id="3.40.50.150">
    <property type="entry name" value="Vaccinia Virus protein VP39"/>
    <property type="match status" value="1"/>
</dbReference>
<evidence type="ECO:0000313" key="2">
    <source>
        <dbReference type="EMBL" id="MDM5146780.1"/>
    </source>
</evidence>
<dbReference type="CDD" id="cd02440">
    <property type="entry name" value="AdoMet_MTases"/>
    <property type="match status" value="1"/>
</dbReference>
<dbReference type="InterPro" id="IPR013216">
    <property type="entry name" value="Methyltransf_11"/>
</dbReference>
<name>A0ABT7QJA4_9GAMM</name>
<keyword evidence="2" id="KW-0808">Transferase</keyword>